<protein>
    <submittedName>
        <fullName evidence="2">Uncharacterized protein</fullName>
    </submittedName>
</protein>
<dbReference type="Proteomes" id="UP000248198">
    <property type="component" value="Unassembled WGS sequence"/>
</dbReference>
<keyword evidence="3" id="KW-1185">Reference proteome</keyword>
<keyword evidence="1" id="KW-0812">Transmembrane</keyword>
<evidence type="ECO:0000313" key="2">
    <source>
        <dbReference type="EMBL" id="PYF74857.1"/>
    </source>
</evidence>
<name>A0A318UHP2_9SPHI</name>
<keyword evidence="1" id="KW-0472">Membrane</keyword>
<dbReference type="EMBL" id="QKLU01000003">
    <property type="protein sequence ID" value="PYF74857.1"/>
    <property type="molecule type" value="Genomic_DNA"/>
</dbReference>
<feature type="transmembrane region" description="Helical" evidence="1">
    <location>
        <begin position="12"/>
        <end position="30"/>
    </location>
</feature>
<organism evidence="2 3">
    <name type="scientific">Pedobacter nutrimenti</name>
    <dbReference type="NCBI Taxonomy" id="1241337"/>
    <lineage>
        <taxon>Bacteria</taxon>
        <taxon>Pseudomonadati</taxon>
        <taxon>Bacteroidota</taxon>
        <taxon>Sphingobacteriia</taxon>
        <taxon>Sphingobacteriales</taxon>
        <taxon>Sphingobacteriaceae</taxon>
        <taxon>Pedobacter</taxon>
    </lineage>
</organism>
<keyword evidence="1" id="KW-1133">Transmembrane helix</keyword>
<gene>
    <name evidence="2" type="ORF">B0O44_103303</name>
</gene>
<sequence>MIIEDFFMKKNILYLILGLALIFHSVYGLGHFSQRGTSNVNTLNLLFTAAELLLGGYLFYLYKRSDLTKNQKATVSRQKGHVNIAGFGFGSIVLGAGIYLMYLKFYHHKGDILTDLFFVLFGISLLGCSFYQYKKSS</sequence>
<evidence type="ECO:0000256" key="1">
    <source>
        <dbReference type="SAM" id="Phobius"/>
    </source>
</evidence>
<comment type="caution">
    <text evidence="2">The sequence shown here is derived from an EMBL/GenBank/DDBJ whole genome shotgun (WGS) entry which is preliminary data.</text>
</comment>
<reference evidence="2 3" key="1">
    <citation type="submission" date="2018-06" db="EMBL/GenBank/DDBJ databases">
        <title>Genomic Encyclopedia of Archaeal and Bacterial Type Strains, Phase II (KMG-II): from individual species to whole genera.</title>
        <authorList>
            <person name="Goeker M."/>
        </authorList>
    </citation>
    <scope>NUCLEOTIDE SEQUENCE [LARGE SCALE GENOMIC DNA]</scope>
    <source>
        <strain evidence="2 3">DSM 27372</strain>
    </source>
</reference>
<feature type="transmembrane region" description="Helical" evidence="1">
    <location>
        <begin position="42"/>
        <end position="62"/>
    </location>
</feature>
<feature type="transmembrane region" description="Helical" evidence="1">
    <location>
        <begin position="112"/>
        <end position="133"/>
    </location>
</feature>
<dbReference type="AlphaFoldDB" id="A0A318UHP2"/>
<evidence type="ECO:0000313" key="3">
    <source>
        <dbReference type="Proteomes" id="UP000248198"/>
    </source>
</evidence>
<accession>A0A318UHP2</accession>
<proteinExistence type="predicted"/>
<feature type="transmembrane region" description="Helical" evidence="1">
    <location>
        <begin position="82"/>
        <end position="100"/>
    </location>
</feature>